<dbReference type="EMBL" id="CAADGD010000011">
    <property type="protein sequence ID" value="VFK69193.1"/>
    <property type="molecule type" value="Genomic_DNA"/>
</dbReference>
<organism evidence="1">
    <name type="scientific">Candidatus Kentrum sp. UNK</name>
    <dbReference type="NCBI Taxonomy" id="2126344"/>
    <lineage>
        <taxon>Bacteria</taxon>
        <taxon>Pseudomonadati</taxon>
        <taxon>Pseudomonadota</taxon>
        <taxon>Gammaproteobacteria</taxon>
        <taxon>Candidatus Kentrum</taxon>
    </lineage>
</organism>
<accession>A0A450ZVE9</accession>
<name>A0A450ZVE9_9GAMM</name>
<evidence type="ECO:0000313" key="1">
    <source>
        <dbReference type="EMBL" id="VFK57755.1"/>
    </source>
</evidence>
<dbReference type="InterPro" id="IPR003961">
    <property type="entry name" value="FN3_dom"/>
</dbReference>
<proteinExistence type="predicted"/>
<reference evidence="1" key="1">
    <citation type="submission" date="2019-02" db="EMBL/GenBank/DDBJ databases">
        <authorList>
            <person name="Gruber-Vodicka R. H."/>
            <person name="Seah K. B. B."/>
        </authorList>
    </citation>
    <scope>NUCLEOTIDE SEQUENCE</scope>
    <source>
        <strain evidence="2">BECK_BY19</strain>
        <strain evidence="1">BECK_BY8</strain>
    </source>
</reference>
<gene>
    <name evidence="1" type="ORF">BECKUNK1418G_GA0071005_10014</name>
    <name evidence="2" type="ORF">BECKUNK1418H_GA0071006_101136</name>
</gene>
<evidence type="ECO:0008006" key="3">
    <source>
        <dbReference type="Google" id="ProtNLM"/>
    </source>
</evidence>
<dbReference type="EMBL" id="CAADFZ010000001">
    <property type="protein sequence ID" value="VFK57755.1"/>
    <property type="molecule type" value="Genomic_DNA"/>
</dbReference>
<dbReference type="AlphaFoldDB" id="A0A450ZVE9"/>
<protein>
    <recommendedName>
        <fullName evidence="3">Fibronectin type-III domain-containing protein</fullName>
    </recommendedName>
</protein>
<evidence type="ECO:0000313" key="2">
    <source>
        <dbReference type="EMBL" id="VFK69193.1"/>
    </source>
</evidence>
<dbReference type="CDD" id="cd00063">
    <property type="entry name" value="FN3"/>
    <property type="match status" value="1"/>
</dbReference>
<sequence>MAMALESTVPGQPGSQRLEFRVVAMNKAGVGEPSNGVLATL</sequence>